<evidence type="ECO:0000313" key="3">
    <source>
        <dbReference type="Proteomes" id="UP001153069"/>
    </source>
</evidence>
<comment type="caution">
    <text evidence="2">The sequence shown here is derived from an EMBL/GenBank/DDBJ whole genome shotgun (WGS) entry which is preliminary data.</text>
</comment>
<feature type="compositionally biased region" description="Pro residues" evidence="1">
    <location>
        <begin position="183"/>
        <end position="195"/>
    </location>
</feature>
<protein>
    <submittedName>
        <fullName evidence="2">Uncharacterized protein</fullName>
    </submittedName>
</protein>
<feature type="compositionally biased region" description="Low complexity" evidence="1">
    <location>
        <begin position="226"/>
        <end position="235"/>
    </location>
</feature>
<sequence>MSNVLSPEAAAWAASVLVKEMPSKYTNFDNTKGTLQSMGLKFLRKQDLVQIWQRLKLHSFVYDSRQNFHINSSANKDAWVSHCAQFLSLPGASSLTPVGNGNGAVPPAAAASVPPAAASIPAAASMPMGNPHGIPPLGYPYPAGMACARAPWMGPGPPPHYNQPPAFGFPPPGHPPFHQNRYPPYPGYPPAPAPATIPTAATLPAAATGPTRNPTIHSASRKRKSPATATATAPPVLFGGASDPFLDFMAGALASSATESGSASSSEGSSVGAVIRGTAASAATATEERIWSELKGMGFGESDKQECLGAIRRVMEKNPNPDSMAISIDIITHREEAEEARKMDMARAASEADRREESQKLRDQRKQDDDVKVLAASLEELKNPSGPENKKLMFKTSWLLRYEKCTPMLQEICNNQQHGETKKSLIEFLKKEKDACKWYAANELPKYWLKFVAGTRMLDKYSTGGSAALKGELETLTNEINEAMCLPSKQNKENIPLIFLNARDKHQTPGEKAAEEDDDDDDVILVLDESEIRRTSQSAQDLKPGGAALIEMS</sequence>
<organism evidence="2 3">
    <name type="scientific">Seminavis robusta</name>
    <dbReference type="NCBI Taxonomy" id="568900"/>
    <lineage>
        <taxon>Eukaryota</taxon>
        <taxon>Sar</taxon>
        <taxon>Stramenopiles</taxon>
        <taxon>Ochrophyta</taxon>
        <taxon>Bacillariophyta</taxon>
        <taxon>Bacillariophyceae</taxon>
        <taxon>Bacillariophycidae</taxon>
        <taxon>Naviculales</taxon>
        <taxon>Naviculaceae</taxon>
        <taxon>Seminavis</taxon>
    </lineage>
</organism>
<feature type="compositionally biased region" description="Low complexity" evidence="1">
    <location>
        <begin position="196"/>
        <end position="211"/>
    </location>
</feature>
<keyword evidence="3" id="KW-1185">Reference proteome</keyword>
<feature type="compositionally biased region" description="Pro residues" evidence="1">
    <location>
        <begin position="163"/>
        <end position="175"/>
    </location>
</feature>
<proteinExistence type="predicted"/>
<evidence type="ECO:0000313" key="2">
    <source>
        <dbReference type="EMBL" id="CAB9506989.1"/>
    </source>
</evidence>
<gene>
    <name evidence="2" type="ORF">SEMRO_287_G108700.1</name>
</gene>
<dbReference type="EMBL" id="CAICTM010000286">
    <property type="protein sequence ID" value="CAB9506989.1"/>
    <property type="molecule type" value="Genomic_DNA"/>
</dbReference>
<feature type="region of interest" description="Disordered" evidence="1">
    <location>
        <begin position="163"/>
        <end position="236"/>
    </location>
</feature>
<feature type="region of interest" description="Disordered" evidence="1">
    <location>
        <begin position="344"/>
        <end position="369"/>
    </location>
</feature>
<dbReference type="Proteomes" id="UP001153069">
    <property type="component" value="Unassembled WGS sequence"/>
</dbReference>
<dbReference type="AlphaFoldDB" id="A0A9N8DVY9"/>
<evidence type="ECO:0000256" key="1">
    <source>
        <dbReference type="SAM" id="MobiDB-lite"/>
    </source>
</evidence>
<accession>A0A9N8DVY9</accession>
<reference evidence="2" key="1">
    <citation type="submission" date="2020-06" db="EMBL/GenBank/DDBJ databases">
        <authorList>
            <consortium name="Plant Systems Biology data submission"/>
        </authorList>
    </citation>
    <scope>NUCLEOTIDE SEQUENCE</scope>
    <source>
        <strain evidence="2">D6</strain>
    </source>
</reference>
<name>A0A9N8DVY9_9STRA</name>